<reference evidence="2 3" key="1">
    <citation type="journal article" date="2018" name="Sci. Rep.">
        <title>Genomic signatures of local adaptation to the degree of environmental predictability in rotifers.</title>
        <authorList>
            <person name="Franch-Gras L."/>
            <person name="Hahn C."/>
            <person name="Garcia-Roger E.M."/>
            <person name="Carmona M.J."/>
            <person name="Serra M."/>
            <person name="Gomez A."/>
        </authorList>
    </citation>
    <scope>NUCLEOTIDE SEQUENCE [LARGE SCALE GENOMIC DNA]</scope>
    <source>
        <strain evidence="2">HYR1</strain>
    </source>
</reference>
<evidence type="ECO:0000313" key="2">
    <source>
        <dbReference type="EMBL" id="RNA16994.1"/>
    </source>
</evidence>
<dbReference type="EMBL" id="REGN01004558">
    <property type="protein sequence ID" value="RNA16994.1"/>
    <property type="molecule type" value="Genomic_DNA"/>
</dbReference>
<sequence length="82" mass="9478">MHGNGSIWQIFSQLRVFFELFSCFSMGIKSGEIIDYNWNGQSHENKTAQSAHPTYDVTKRSYRHNITISQSGHCDYSPPKTY</sequence>
<keyword evidence="3" id="KW-1185">Reference proteome</keyword>
<name>A0A3M7R0T9_BRAPC</name>
<comment type="caution">
    <text evidence="2">The sequence shown here is derived from an EMBL/GenBank/DDBJ whole genome shotgun (WGS) entry which is preliminary data.</text>
</comment>
<accession>A0A3M7R0T9</accession>
<dbReference type="AlphaFoldDB" id="A0A3M7R0T9"/>
<dbReference type="Proteomes" id="UP000276133">
    <property type="component" value="Unassembled WGS sequence"/>
</dbReference>
<evidence type="ECO:0000256" key="1">
    <source>
        <dbReference type="SAM" id="SignalP"/>
    </source>
</evidence>
<protein>
    <recommendedName>
        <fullName evidence="4">Secreted protein</fullName>
    </recommendedName>
</protein>
<gene>
    <name evidence="2" type="ORF">BpHYR1_022461</name>
</gene>
<proteinExistence type="predicted"/>
<organism evidence="2 3">
    <name type="scientific">Brachionus plicatilis</name>
    <name type="common">Marine rotifer</name>
    <name type="synonym">Brachionus muelleri</name>
    <dbReference type="NCBI Taxonomy" id="10195"/>
    <lineage>
        <taxon>Eukaryota</taxon>
        <taxon>Metazoa</taxon>
        <taxon>Spiralia</taxon>
        <taxon>Gnathifera</taxon>
        <taxon>Rotifera</taxon>
        <taxon>Eurotatoria</taxon>
        <taxon>Monogononta</taxon>
        <taxon>Pseudotrocha</taxon>
        <taxon>Ploima</taxon>
        <taxon>Brachionidae</taxon>
        <taxon>Brachionus</taxon>
    </lineage>
</organism>
<keyword evidence="1" id="KW-0732">Signal</keyword>
<evidence type="ECO:0008006" key="4">
    <source>
        <dbReference type="Google" id="ProtNLM"/>
    </source>
</evidence>
<feature type="signal peptide" evidence="1">
    <location>
        <begin position="1"/>
        <end position="30"/>
    </location>
</feature>
<feature type="chain" id="PRO_5018222209" description="Secreted protein" evidence="1">
    <location>
        <begin position="31"/>
        <end position="82"/>
    </location>
</feature>
<evidence type="ECO:0000313" key="3">
    <source>
        <dbReference type="Proteomes" id="UP000276133"/>
    </source>
</evidence>